<accession>A0A3D9CCB0</accession>
<protein>
    <submittedName>
        <fullName evidence="1">Uncharacterized protein</fullName>
    </submittedName>
</protein>
<keyword evidence="2" id="KW-1185">Reference proteome</keyword>
<dbReference type="Proteomes" id="UP000256686">
    <property type="component" value="Unassembled WGS sequence"/>
</dbReference>
<comment type="caution">
    <text evidence="1">The sequence shown here is derived from an EMBL/GenBank/DDBJ whole genome shotgun (WGS) entry which is preliminary data.</text>
</comment>
<name>A0A3D9CCB0_9FLAO</name>
<dbReference type="EMBL" id="QNVT01000003">
    <property type="protein sequence ID" value="REC63437.1"/>
    <property type="molecule type" value="Genomic_DNA"/>
</dbReference>
<evidence type="ECO:0000313" key="2">
    <source>
        <dbReference type="Proteomes" id="UP000256686"/>
    </source>
</evidence>
<dbReference type="Gene3D" id="3.90.930.1">
    <property type="match status" value="1"/>
</dbReference>
<gene>
    <name evidence="1" type="ORF">DRF65_04890</name>
</gene>
<proteinExistence type="predicted"/>
<sequence length="186" mass="22049">MLACNCTKGKNDDHKNVIISKIYHKSGPKDTDTLWVSQNDSTVFRKEDVMIKYPESHPKLTVRYTLIHPKNDAYYFIYNDKQQLIEEGKYTAQYTYEGISYNDGNFYNLKRYSYKKNGNLQTKHYQEDGRNLKTEFFNNDGQLTEIKYFNKKSSDIEKVEIYKKGKLKETRIYKSFNTYDTVKAGE</sequence>
<dbReference type="AlphaFoldDB" id="A0A3D9CCB0"/>
<organism evidence="1 2">
    <name type="scientific">Chryseobacterium pennae</name>
    <dbReference type="NCBI Taxonomy" id="2258962"/>
    <lineage>
        <taxon>Bacteria</taxon>
        <taxon>Pseudomonadati</taxon>
        <taxon>Bacteroidota</taxon>
        <taxon>Flavobacteriia</taxon>
        <taxon>Flavobacteriales</taxon>
        <taxon>Weeksellaceae</taxon>
        <taxon>Chryseobacterium group</taxon>
        <taxon>Chryseobacterium</taxon>
    </lineage>
</organism>
<reference evidence="2" key="1">
    <citation type="submission" date="2018-06" db="EMBL/GenBank/DDBJ databases">
        <authorList>
            <person name="Lum Nde A."/>
            <person name="Hugo C."/>
        </authorList>
    </citation>
    <scope>NUCLEOTIDE SEQUENCE [LARGE SCALE GENOMIC DNA]</scope>
    <source>
        <strain evidence="2">1_F178</strain>
    </source>
</reference>
<evidence type="ECO:0000313" key="1">
    <source>
        <dbReference type="EMBL" id="REC63437.1"/>
    </source>
</evidence>